<dbReference type="AlphaFoldDB" id="A0A1Q9DMI7"/>
<evidence type="ECO:0000313" key="3">
    <source>
        <dbReference type="Proteomes" id="UP000186817"/>
    </source>
</evidence>
<organism evidence="2 3">
    <name type="scientific">Symbiodinium microadriaticum</name>
    <name type="common">Dinoflagellate</name>
    <name type="synonym">Zooxanthella microadriatica</name>
    <dbReference type="NCBI Taxonomy" id="2951"/>
    <lineage>
        <taxon>Eukaryota</taxon>
        <taxon>Sar</taxon>
        <taxon>Alveolata</taxon>
        <taxon>Dinophyceae</taxon>
        <taxon>Suessiales</taxon>
        <taxon>Symbiodiniaceae</taxon>
        <taxon>Symbiodinium</taxon>
    </lineage>
</organism>
<dbReference type="EMBL" id="LSRX01000469">
    <property type="protein sequence ID" value="OLP96373.1"/>
    <property type="molecule type" value="Genomic_DNA"/>
</dbReference>
<reference evidence="2 3" key="1">
    <citation type="submission" date="2016-02" db="EMBL/GenBank/DDBJ databases">
        <title>Genome analysis of coral dinoflagellate symbionts highlights evolutionary adaptations to a symbiotic lifestyle.</title>
        <authorList>
            <person name="Aranda M."/>
            <person name="Li Y."/>
            <person name="Liew Y.J."/>
            <person name="Baumgarten S."/>
            <person name="Simakov O."/>
            <person name="Wilson M."/>
            <person name="Piel J."/>
            <person name="Ashoor H."/>
            <person name="Bougouffa S."/>
            <person name="Bajic V.B."/>
            <person name="Ryu T."/>
            <person name="Ravasi T."/>
            <person name="Bayer T."/>
            <person name="Micklem G."/>
            <person name="Kim H."/>
            <person name="Bhak J."/>
            <person name="Lajeunesse T.C."/>
            <person name="Voolstra C.R."/>
        </authorList>
    </citation>
    <scope>NUCLEOTIDE SEQUENCE [LARGE SCALE GENOMIC DNA]</scope>
    <source>
        <strain evidence="2 3">CCMP2467</strain>
    </source>
</reference>
<dbReference type="Proteomes" id="UP000186817">
    <property type="component" value="Unassembled WGS sequence"/>
</dbReference>
<dbReference type="InterPro" id="IPR015943">
    <property type="entry name" value="WD40/YVTN_repeat-like_dom_sf"/>
</dbReference>
<evidence type="ECO:0000313" key="2">
    <source>
        <dbReference type="EMBL" id="OLP96373.1"/>
    </source>
</evidence>
<dbReference type="OrthoDB" id="407294at2759"/>
<evidence type="ECO:0000256" key="1">
    <source>
        <dbReference type="PROSITE-ProRule" id="PRU00221"/>
    </source>
</evidence>
<gene>
    <name evidence="2" type="ORF">AK812_SmicGene21401</name>
</gene>
<comment type="caution">
    <text evidence="2">The sequence shown here is derived from an EMBL/GenBank/DDBJ whole genome shotgun (WGS) entry which is preliminary data.</text>
</comment>
<keyword evidence="3" id="KW-1185">Reference proteome</keyword>
<dbReference type="InterPro" id="IPR036322">
    <property type="entry name" value="WD40_repeat_dom_sf"/>
</dbReference>
<protein>
    <submittedName>
        <fullName evidence="2">Uncharacterized protein</fullName>
    </submittedName>
</protein>
<dbReference type="SMART" id="SM00320">
    <property type="entry name" value="WD40"/>
    <property type="match status" value="2"/>
</dbReference>
<dbReference type="PROSITE" id="PS50082">
    <property type="entry name" value="WD_REPEATS_2"/>
    <property type="match status" value="1"/>
</dbReference>
<dbReference type="PROSITE" id="PS50294">
    <property type="entry name" value="WD_REPEATS_REGION"/>
    <property type="match status" value="1"/>
</dbReference>
<name>A0A1Q9DMI7_SYMMI</name>
<accession>A0A1Q9DMI7</accession>
<dbReference type="InterPro" id="IPR001680">
    <property type="entry name" value="WD40_rpt"/>
</dbReference>
<dbReference type="Pfam" id="PF00400">
    <property type="entry name" value="WD40"/>
    <property type="match status" value="1"/>
</dbReference>
<dbReference type="Gene3D" id="2.130.10.10">
    <property type="entry name" value="YVTN repeat-like/Quinoprotein amine dehydrogenase"/>
    <property type="match status" value="1"/>
</dbReference>
<sequence length="735" mass="82576">MPKRSINIDDDDVQSQCQELLWFDAEKHRSEIRAFLRGPKSSEKYGIIDLFGASAQMSKIWRKAGWETFAFDIKSNPEHDMTSAKGFWTLCAEAKKLKTKGLIFGGPPCSLYVWISKSIHKRSQENKFLGDTSRLKVRMSNRIVANMVVFLEELAAVKEFFSITEQPSSSEMFKMRNTSAMVKKLKMESVWTWMGLFGHELPKATVLTGNLPSLPSLKRRMTLEWRKEFQKRRSKGKLSKFYTRHEGKVTGRKNLQATAAYTSQFCRAVYRAWARDIKSNSRMIAEASQKEFDGFVVWFAPGDAGCWGRKLGQITEMSSPPTALVWAASSREVIAGFGNGAVVVFDLDQGEPSYAIQAHADAVTAAKWLDAPRRLLTASKDKTLKIWDFPSLQRAGAEKATIQATTVRPCRAMWDLIRLSAQPVRVLVRPSEEDLAWTAERPASHQEEESREGDCLQRGEEKFKDDLCKELSRWLGWGACAFSSWEDTCRRIAEAPASLVRHLNSTLFAPAEVPCQVVNVEPTCLHGMHGDEVADITWWKRFLTSYIESNYDHSGRATSTTTANADPVLAQNLGRPPNLSVFSLSGPLQKQSMTVQAEVERLQIEADQRGDVYLVLLDQRYNCQQQDPPHGRLTWRSCSVLIWMEMGLKAFITAQLSLTWSADGTAEITATNLAGAGMSCWKGHPSQETFAGLQEAIAHATGHLAFNIRMILPSGQLVDKDMLPKRLDEVLKDGD</sequence>
<proteinExistence type="predicted"/>
<keyword evidence="1" id="KW-0853">WD repeat</keyword>
<dbReference type="SUPFAM" id="SSF50978">
    <property type="entry name" value="WD40 repeat-like"/>
    <property type="match status" value="1"/>
</dbReference>
<feature type="repeat" description="WD" evidence="1">
    <location>
        <begin position="356"/>
        <end position="397"/>
    </location>
</feature>